<proteinExistence type="predicted"/>
<evidence type="ECO:0000313" key="2">
    <source>
        <dbReference type="EMBL" id="THU94881.1"/>
    </source>
</evidence>
<gene>
    <name evidence="2" type="ORF">K435DRAFT_582675</name>
</gene>
<dbReference type="OrthoDB" id="1043025at2759"/>
<sequence>VLRRWTGSETLDVTQPNTSAEVPINPNNRFTRNGQPETADGSSFAERMLKEESMQRMFEKGSLTTSHACVAAARDAQVNLAGLFEEMNLPSFESELIPLISFPTKLAQACLHLRLAYVKKIKDPEMLIIDQMIDDLKIGIGLACTLKRQYEAFLAPDP</sequence>
<dbReference type="EMBL" id="ML179214">
    <property type="protein sequence ID" value="THU94881.1"/>
    <property type="molecule type" value="Genomic_DNA"/>
</dbReference>
<protein>
    <submittedName>
        <fullName evidence="2">Uncharacterized protein</fullName>
    </submittedName>
</protein>
<evidence type="ECO:0000256" key="1">
    <source>
        <dbReference type="SAM" id="MobiDB-lite"/>
    </source>
</evidence>
<evidence type="ECO:0000313" key="3">
    <source>
        <dbReference type="Proteomes" id="UP000297245"/>
    </source>
</evidence>
<dbReference type="AlphaFoldDB" id="A0A4S8LZG1"/>
<name>A0A4S8LZG1_DENBC</name>
<dbReference type="Proteomes" id="UP000297245">
    <property type="component" value="Unassembled WGS sequence"/>
</dbReference>
<reference evidence="2 3" key="1">
    <citation type="journal article" date="2019" name="Nat. Ecol. Evol.">
        <title>Megaphylogeny resolves global patterns of mushroom evolution.</title>
        <authorList>
            <person name="Varga T."/>
            <person name="Krizsan K."/>
            <person name="Foldi C."/>
            <person name="Dima B."/>
            <person name="Sanchez-Garcia M."/>
            <person name="Sanchez-Ramirez S."/>
            <person name="Szollosi G.J."/>
            <person name="Szarkandi J.G."/>
            <person name="Papp V."/>
            <person name="Albert L."/>
            <person name="Andreopoulos W."/>
            <person name="Angelini C."/>
            <person name="Antonin V."/>
            <person name="Barry K.W."/>
            <person name="Bougher N.L."/>
            <person name="Buchanan P."/>
            <person name="Buyck B."/>
            <person name="Bense V."/>
            <person name="Catcheside P."/>
            <person name="Chovatia M."/>
            <person name="Cooper J."/>
            <person name="Damon W."/>
            <person name="Desjardin D."/>
            <person name="Finy P."/>
            <person name="Geml J."/>
            <person name="Haridas S."/>
            <person name="Hughes K."/>
            <person name="Justo A."/>
            <person name="Karasinski D."/>
            <person name="Kautmanova I."/>
            <person name="Kiss B."/>
            <person name="Kocsube S."/>
            <person name="Kotiranta H."/>
            <person name="LaButti K.M."/>
            <person name="Lechner B.E."/>
            <person name="Liimatainen K."/>
            <person name="Lipzen A."/>
            <person name="Lukacs Z."/>
            <person name="Mihaltcheva S."/>
            <person name="Morgado L.N."/>
            <person name="Niskanen T."/>
            <person name="Noordeloos M.E."/>
            <person name="Ohm R.A."/>
            <person name="Ortiz-Santana B."/>
            <person name="Ovrebo C."/>
            <person name="Racz N."/>
            <person name="Riley R."/>
            <person name="Savchenko A."/>
            <person name="Shiryaev A."/>
            <person name="Soop K."/>
            <person name="Spirin V."/>
            <person name="Szebenyi C."/>
            <person name="Tomsovsky M."/>
            <person name="Tulloss R.E."/>
            <person name="Uehling J."/>
            <person name="Grigoriev I.V."/>
            <person name="Vagvolgyi C."/>
            <person name="Papp T."/>
            <person name="Martin F.M."/>
            <person name="Miettinen O."/>
            <person name="Hibbett D.S."/>
            <person name="Nagy L.G."/>
        </authorList>
    </citation>
    <scope>NUCLEOTIDE SEQUENCE [LARGE SCALE GENOMIC DNA]</scope>
    <source>
        <strain evidence="2 3">CBS 962.96</strain>
    </source>
</reference>
<feature type="region of interest" description="Disordered" evidence="1">
    <location>
        <begin position="16"/>
        <end position="40"/>
    </location>
</feature>
<keyword evidence="3" id="KW-1185">Reference proteome</keyword>
<feature type="compositionally biased region" description="Polar residues" evidence="1">
    <location>
        <begin position="16"/>
        <end position="36"/>
    </location>
</feature>
<feature type="non-terminal residue" evidence="2">
    <location>
        <position position="158"/>
    </location>
</feature>
<accession>A0A4S8LZG1</accession>
<feature type="non-terminal residue" evidence="2">
    <location>
        <position position="1"/>
    </location>
</feature>
<organism evidence="2 3">
    <name type="scientific">Dendrothele bispora (strain CBS 962.96)</name>
    <dbReference type="NCBI Taxonomy" id="1314807"/>
    <lineage>
        <taxon>Eukaryota</taxon>
        <taxon>Fungi</taxon>
        <taxon>Dikarya</taxon>
        <taxon>Basidiomycota</taxon>
        <taxon>Agaricomycotina</taxon>
        <taxon>Agaricomycetes</taxon>
        <taxon>Agaricomycetidae</taxon>
        <taxon>Agaricales</taxon>
        <taxon>Agaricales incertae sedis</taxon>
        <taxon>Dendrothele</taxon>
    </lineage>
</organism>